<dbReference type="AlphaFoldDB" id="A0ABD3AEY3"/>
<evidence type="ECO:0000313" key="12">
    <source>
        <dbReference type="EMBL" id="KAL3530199.1"/>
    </source>
</evidence>
<evidence type="ECO:0000256" key="1">
    <source>
        <dbReference type="ARBA" id="ARBA00004251"/>
    </source>
</evidence>
<keyword evidence="4" id="KW-0433">Leucine-rich repeat</keyword>
<sequence>MCQTIDLVERFHKSLGEIPNQLTSLTSLAFLNLSQNQLVGRIPQGRQLNTFSNDSYKGNLGLYGTPLTKNCKENAPLPRLVHQQEEEDSDFFNGFTWKSVIVGYGCGIVLGLLVGTLMFLTRKPEQFVRFIEEEMYHCAGILSRKKQVHKRLESQREEITSTGG</sequence>
<organism evidence="12 13">
    <name type="scientific">Cinchona calisaya</name>
    <dbReference type="NCBI Taxonomy" id="153742"/>
    <lineage>
        <taxon>Eukaryota</taxon>
        <taxon>Viridiplantae</taxon>
        <taxon>Streptophyta</taxon>
        <taxon>Embryophyta</taxon>
        <taxon>Tracheophyta</taxon>
        <taxon>Spermatophyta</taxon>
        <taxon>Magnoliopsida</taxon>
        <taxon>eudicotyledons</taxon>
        <taxon>Gunneridae</taxon>
        <taxon>Pentapetalae</taxon>
        <taxon>asterids</taxon>
        <taxon>lamiids</taxon>
        <taxon>Gentianales</taxon>
        <taxon>Rubiaceae</taxon>
        <taxon>Cinchonoideae</taxon>
        <taxon>Cinchoneae</taxon>
        <taxon>Cinchona</taxon>
    </lineage>
</organism>
<keyword evidence="6" id="KW-0677">Repeat</keyword>
<comment type="caution">
    <text evidence="12">The sequence shown here is derived from an EMBL/GenBank/DDBJ whole genome shotgun (WGS) entry which is preliminary data.</text>
</comment>
<keyword evidence="5 11" id="KW-0812">Transmembrane</keyword>
<evidence type="ECO:0000256" key="4">
    <source>
        <dbReference type="ARBA" id="ARBA00022614"/>
    </source>
</evidence>
<keyword evidence="3" id="KW-1003">Cell membrane</keyword>
<dbReference type="EMBL" id="JBJUIK010000004">
    <property type="protein sequence ID" value="KAL3530199.1"/>
    <property type="molecule type" value="Genomic_DNA"/>
</dbReference>
<dbReference type="Proteomes" id="UP001630127">
    <property type="component" value="Unassembled WGS sequence"/>
</dbReference>
<keyword evidence="10" id="KW-0325">Glycoprotein</keyword>
<feature type="transmembrane region" description="Helical" evidence="11">
    <location>
        <begin position="101"/>
        <end position="120"/>
    </location>
</feature>
<dbReference type="InterPro" id="IPR032675">
    <property type="entry name" value="LRR_dom_sf"/>
</dbReference>
<comment type="subcellular location">
    <subcellularLocation>
        <location evidence="1">Cell membrane</location>
        <topology evidence="1">Single-pass type I membrane protein</topology>
    </subcellularLocation>
</comment>
<evidence type="ECO:0000256" key="7">
    <source>
        <dbReference type="ARBA" id="ARBA00022989"/>
    </source>
</evidence>
<keyword evidence="8 11" id="KW-0472">Membrane</keyword>
<dbReference type="Gene3D" id="3.80.10.10">
    <property type="entry name" value="Ribonuclease Inhibitor"/>
    <property type="match status" value="1"/>
</dbReference>
<dbReference type="PANTHER" id="PTHR27004">
    <property type="entry name" value="RECEPTOR-LIKE PROTEIN 12 ISOFORM X1"/>
    <property type="match status" value="1"/>
</dbReference>
<proteinExistence type="inferred from homology"/>
<evidence type="ECO:0000313" key="13">
    <source>
        <dbReference type="Proteomes" id="UP001630127"/>
    </source>
</evidence>
<evidence type="ECO:0000256" key="3">
    <source>
        <dbReference type="ARBA" id="ARBA00022475"/>
    </source>
</evidence>
<accession>A0ABD3AEY3</accession>
<dbReference type="SUPFAM" id="SSF52058">
    <property type="entry name" value="L domain-like"/>
    <property type="match status" value="1"/>
</dbReference>
<evidence type="ECO:0000256" key="11">
    <source>
        <dbReference type="SAM" id="Phobius"/>
    </source>
</evidence>
<evidence type="ECO:0000256" key="10">
    <source>
        <dbReference type="ARBA" id="ARBA00023180"/>
    </source>
</evidence>
<reference evidence="12 13" key="1">
    <citation type="submission" date="2024-11" db="EMBL/GenBank/DDBJ databases">
        <title>A near-complete genome assembly of Cinchona calisaya.</title>
        <authorList>
            <person name="Lian D.C."/>
            <person name="Zhao X.W."/>
            <person name="Wei L."/>
        </authorList>
    </citation>
    <scope>NUCLEOTIDE SEQUENCE [LARGE SCALE GENOMIC DNA]</scope>
    <source>
        <tissue evidence="12">Nenye</tissue>
    </source>
</reference>
<evidence type="ECO:0000256" key="5">
    <source>
        <dbReference type="ARBA" id="ARBA00022692"/>
    </source>
</evidence>
<dbReference type="PANTHER" id="PTHR27004:SF203">
    <property type="entry name" value="LEUCINE-RICH REPEAT-CONTAINING N-TERMINAL PLANT-TYPE DOMAIN-CONTAINING PROTEIN"/>
    <property type="match status" value="1"/>
</dbReference>
<comment type="similarity">
    <text evidence="2">Belongs to the RLP family.</text>
</comment>
<dbReference type="GO" id="GO:0005886">
    <property type="term" value="C:plasma membrane"/>
    <property type="evidence" value="ECO:0007669"/>
    <property type="project" value="UniProtKB-SubCell"/>
</dbReference>
<name>A0ABD3AEY3_9GENT</name>
<evidence type="ECO:0000256" key="6">
    <source>
        <dbReference type="ARBA" id="ARBA00022737"/>
    </source>
</evidence>
<gene>
    <name evidence="12" type="ORF">ACH5RR_009521</name>
</gene>
<protein>
    <submittedName>
        <fullName evidence="12">Uncharacterized protein</fullName>
    </submittedName>
</protein>
<keyword evidence="9" id="KW-0675">Receptor</keyword>
<evidence type="ECO:0000256" key="2">
    <source>
        <dbReference type="ARBA" id="ARBA00009592"/>
    </source>
</evidence>
<keyword evidence="13" id="KW-1185">Reference proteome</keyword>
<evidence type="ECO:0000256" key="9">
    <source>
        <dbReference type="ARBA" id="ARBA00023170"/>
    </source>
</evidence>
<keyword evidence="7 11" id="KW-1133">Transmembrane helix</keyword>
<evidence type="ECO:0000256" key="8">
    <source>
        <dbReference type="ARBA" id="ARBA00023136"/>
    </source>
</evidence>